<name>A0A939K2P2_9BACT</name>
<reference evidence="1 2" key="1">
    <citation type="submission" date="2021-03" db="EMBL/GenBank/DDBJ databases">
        <title>Fibrella sp. HMF5036 genome sequencing and assembly.</title>
        <authorList>
            <person name="Kang H."/>
            <person name="Kim H."/>
            <person name="Bae S."/>
            <person name="Joh K."/>
        </authorList>
    </citation>
    <scope>NUCLEOTIDE SEQUENCE [LARGE SCALE GENOMIC DNA]</scope>
    <source>
        <strain evidence="1 2">HMF5036</strain>
    </source>
</reference>
<keyword evidence="2" id="KW-1185">Reference proteome</keyword>
<proteinExistence type="predicted"/>
<evidence type="ECO:0000313" key="1">
    <source>
        <dbReference type="EMBL" id="MBO0934793.1"/>
    </source>
</evidence>
<protein>
    <submittedName>
        <fullName evidence="1">Uncharacterized protein</fullName>
    </submittedName>
</protein>
<dbReference type="RefSeq" id="WP_207338759.1">
    <property type="nucleotide sequence ID" value="NZ_JAFMYU010000038.1"/>
</dbReference>
<dbReference type="EMBL" id="JAFMYU010000038">
    <property type="protein sequence ID" value="MBO0934793.1"/>
    <property type="molecule type" value="Genomic_DNA"/>
</dbReference>
<sequence>MNVPELRLYSLLLGESVYEFFYMDMIMQNANCLESAKLVYSQNTAFAPTNISYSYVLNPQNFPVEVTSKSDNSNSSFLGKRSSTHYTISYVTR</sequence>
<accession>A0A939K2P2</accession>
<dbReference type="AlphaFoldDB" id="A0A939K2P2"/>
<comment type="caution">
    <text evidence="1">The sequence shown here is derived from an EMBL/GenBank/DDBJ whole genome shotgun (WGS) entry which is preliminary data.</text>
</comment>
<gene>
    <name evidence="1" type="ORF">J2I48_27530</name>
</gene>
<organism evidence="1 2">
    <name type="scientific">Fibrella aquatilis</name>
    <dbReference type="NCBI Taxonomy" id="2817059"/>
    <lineage>
        <taxon>Bacteria</taxon>
        <taxon>Pseudomonadati</taxon>
        <taxon>Bacteroidota</taxon>
        <taxon>Cytophagia</taxon>
        <taxon>Cytophagales</taxon>
        <taxon>Spirosomataceae</taxon>
        <taxon>Fibrella</taxon>
    </lineage>
</organism>
<evidence type="ECO:0000313" key="2">
    <source>
        <dbReference type="Proteomes" id="UP000664795"/>
    </source>
</evidence>
<dbReference type="Proteomes" id="UP000664795">
    <property type="component" value="Unassembled WGS sequence"/>
</dbReference>